<reference evidence="1 2" key="1">
    <citation type="submission" date="2019-06" db="EMBL/GenBank/DDBJ databases">
        <title>The genome of Shewanella sp. SM1901.</title>
        <authorList>
            <person name="Cha Q."/>
        </authorList>
    </citation>
    <scope>NUCLEOTIDE SEQUENCE [LARGE SCALE GENOMIC DNA]</scope>
    <source>
        <strain evidence="1 2">SM1901</strain>
    </source>
</reference>
<proteinExistence type="predicted"/>
<dbReference type="Proteomes" id="UP000319809">
    <property type="component" value="Chromosome"/>
</dbReference>
<evidence type="ECO:0000313" key="2">
    <source>
        <dbReference type="Proteomes" id="UP000319809"/>
    </source>
</evidence>
<dbReference type="KEGG" id="spol:FH971_17985"/>
<dbReference type="GO" id="GO:0006313">
    <property type="term" value="P:DNA transposition"/>
    <property type="evidence" value="ECO:0007669"/>
    <property type="project" value="InterPro"/>
</dbReference>
<dbReference type="Gene3D" id="3.30.70.1290">
    <property type="entry name" value="Transposase IS200-like"/>
    <property type="match status" value="1"/>
</dbReference>
<dbReference type="AlphaFoldDB" id="A0A4Y5YJD8"/>
<dbReference type="PANTHER" id="PTHR34322">
    <property type="entry name" value="TRANSPOSASE, Y1_TNP DOMAIN-CONTAINING"/>
    <property type="match status" value="1"/>
</dbReference>
<sequence length="326" mass="37261">MMARPRQTIVSLEDTPYYHCCSRVVRKAFLCGIDNSTGENFEHRREWVDSRILELATIFAIDICAYAVMSNHLHVVVKVDADKAKHWSDKDVLIQWHKGFKGTLLTHKFVKGEDLNEFELETVNDSINQYRQRLVDISWFMRSLSEPIARQANKEDKCTGRFWEGRFKSQALLDEAAVLACMAYVDLNPIRARMATTPENSGYTSIQRRINSAIKGEQPAELLPFVGNERLNMPNGLMFSVKDYIVLVEDTGRIIREDKRGAISSSSQDILNRLNIPAENWLKITTEFGALFKGAVGALPALTQYCEHLERKRRQGASNCQRWLCA</sequence>
<keyword evidence="2" id="KW-1185">Reference proteome</keyword>
<dbReference type="InterPro" id="IPR036515">
    <property type="entry name" value="Transposase_17_sf"/>
</dbReference>
<name>A0A4Y5YJD8_9GAMM</name>
<dbReference type="SUPFAM" id="SSF143422">
    <property type="entry name" value="Transposase IS200-like"/>
    <property type="match status" value="1"/>
</dbReference>
<accession>A0A4Y5YJD8</accession>
<protein>
    <submittedName>
        <fullName evidence="1">Transposase</fullName>
    </submittedName>
</protein>
<dbReference type="EMBL" id="CP041036">
    <property type="protein sequence ID" value="QDE32685.1"/>
    <property type="molecule type" value="Genomic_DNA"/>
</dbReference>
<evidence type="ECO:0000313" key="1">
    <source>
        <dbReference type="EMBL" id="QDE32685.1"/>
    </source>
</evidence>
<dbReference type="GO" id="GO:0003677">
    <property type="term" value="F:DNA binding"/>
    <property type="evidence" value="ECO:0007669"/>
    <property type="project" value="InterPro"/>
</dbReference>
<dbReference type="GO" id="GO:0004803">
    <property type="term" value="F:transposase activity"/>
    <property type="evidence" value="ECO:0007669"/>
    <property type="project" value="InterPro"/>
</dbReference>
<dbReference type="PANTHER" id="PTHR34322:SF2">
    <property type="entry name" value="TRANSPOSASE IS200-LIKE DOMAIN-CONTAINING PROTEIN"/>
    <property type="match status" value="1"/>
</dbReference>
<organism evidence="1 2">
    <name type="scientific">Shewanella polaris</name>
    <dbReference type="NCBI Taxonomy" id="2588449"/>
    <lineage>
        <taxon>Bacteria</taxon>
        <taxon>Pseudomonadati</taxon>
        <taxon>Pseudomonadota</taxon>
        <taxon>Gammaproteobacteria</taxon>
        <taxon>Alteromonadales</taxon>
        <taxon>Shewanellaceae</taxon>
        <taxon>Shewanella</taxon>
    </lineage>
</organism>
<gene>
    <name evidence="1" type="ORF">FH971_17985</name>
</gene>